<protein>
    <submittedName>
        <fullName evidence="1">Uncharacterized protein</fullName>
    </submittedName>
</protein>
<gene>
    <name evidence="1" type="ORF">MIZ03_2239</name>
</gene>
<name>A0ABN6D8Z0_9BURK</name>
<reference evidence="1 2" key="1">
    <citation type="journal article" date="2021" name="Microbiol. Spectr.">
        <title>A Single Bacterium Capable of Oxidation and Reduction of Iron at Circumneutral pH.</title>
        <authorList>
            <person name="Kato S."/>
            <person name="Ohkuma M."/>
        </authorList>
    </citation>
    <scope>NUCLEOTIDE SEQUENCE [LARGE SCALE GENOMIC DNA]</scope>
    <source>
        <strain evidence="1 2">MIZ03</strain>
    </source>
</reference>
<sequence length="43" mass="5031">MKFLTHQSHQEMRHHAMRIRDDLQLTWKEISKAMGVTLGIALA</sequence>
<keyword evidence="2" id="KW-1185">Reference proteome</keyword>
<organism evidence="1 2">
    <name type="scientific">Rhodoferax lithotrophicus</name>
    <dbReference type="NCBI Taxonomy" id="2798804"/>
    <lineage>
        <taxon>Bacteria</taxon>
        <taxon>Pseudomonadati</taxon>
        <taxon>Pseudomonadota</taxon>
        <taxon>Betaproteobacteria</taxon>
        <taxon>Burkholderiales</taxon>
        <taxon>Comamonadaceae</taxon>
        <taxon>Rhodoferax</taxon>
    </lineage>
</organism>
<evidence type="ECO:0000313" key="1">
    <source>
        <dbReference type="EMBL" id="BCO27351.1"/>
    </source>
</evidence>
<proteinExistence type="predicted"/>
<evidence type="ECO:0000313" key="2">
    <source>
        <dbReference type="Proteomes" id="UP000824366"/>
    </source>
</evidence>
<dbReference type="EMBL" id="AP024238">
    <property type="protein sequence ID" value="BCO27351.1"/>
    <property type="molecule type" value="Genomic_DNA"/>
</dbReference>
<dbReference type="Proteomes" id="UP000824366">
    <property type="component" value="Chromosome"/>
</dbReference>
<accession>A0ABN6D8Z0</accession>
<dbReference type="RefSeq" id="WP_255610527.1">
    <property type="nucleotide sequence ID" value="NZ_AP024238.1"/>
</dbReference>